<comment type="similarity">
    <text evidence="4">Belongs to the peroxidase family.</text>
</comment>
<evidence type="ECO:0000259" key="6">
    <source>
        <dbReference type="PROSITE" id="PS50873"/>
    </source>
</evidence>
<name>A0ABR4AGW3_9LECA</name>
<evidence type="ECO:0000256" key="5">
    <source>
        <dbReference type="RuleBase" id="RU363051"/>
    </source>
</evidence>
<feature type="signal peptide" evidence="5">
    <location>
        <begin position="1"/>
        <end position="20"/>
    </location>
</feature>
<dbReference type="Pfam" id="PF00141">
    <property type="entry name" value="peroxidase"/>
    <property type="match status" value="1"/>
</dbReference>
<evidence type="ECO:0000313" key="8">
    <source>
        <dbReference type="Proteomes" id="UP001590950"/>
    </source>
</evidence>
<dbReference type="InterPro" id="IPR010255">
    <property type="entry name" value="Haem_peroxidase_sf"/>
</dbReference>
<sequence length="545" mass="57331">MLPLYSFFSFCLVAVNSVQAQYIPTDTQALTIKEIEHYYLDAATNGFFSAITPCTNYQDPTAPAPDNTLGMQTAAEWIRTAFHDFVTGSIFTGLGGLDASIGFETGRRENVGAAFNDALLFFSFFYNAQVSMADLIALGVVTSVANCGGPKVPMKVGRVDATAAGPSGVPEPETSISDTLNEFNTAGFNDGDTVTLTACGHSMGGVHRNIFPQVVPASAIGPNNADGRVPFDETVAVFDVTTVNDYVHWTGAKGGPLVTTTNKTVQSDLRLYTYDNNQTITQLSQSSAYFQSQCQGVMQRMIELVPYSVRLSAPIDPTTTTNLKPAAIYLSVDWKGNMALSGFMRYVQVAGAAAPPGTLKITLIGRNGQTTAISATGTMSASDTGTGIWGPTRSYPFTLSFPATTGLGGISVSGQTFSFQDTMFVVPGMSNFSPTPPTFSTTSSLNTVSTYTVNITVAYLTTAPPASLTATFNIPVPQAGTVSPTISTSTTATLQKIGTVGPFTIFSVITSKSLSAKQVYGTSVDVAAPGQAAGVKFFKPFNKAA</sequence>
<accession>A0ABR4AGW3</accession>
<keyword evidence="2" id="KW-0479">Metal-binding</keyword>
<evidence type="ECO:0000313" key="7">
    <source>
        <dbReference type="EMBL" id="KAL2044754.1"/>
    </source>
</evidence>
<keyword evidence="2" id="KW-0408">Iron</keyword>
<keyword evidence="2" id="KW-0349">Heme</keyword>
<keyword evidence="1 5" id="KW-0575">Peroxidase</keyword>
<dbReference type="EC" id="1.11.1.-" evidence="5"/>
<keyword evidence="3 5" id="KW-0560">Oxidoreductase</keyword>
<organism evidence="7 8">
    <name type="scientific">Stereocaulon virgatum</name>
    <dbReference type="NCBI Taxonomy" id="373712"/>
    <lineage>
        <taxon>Eukaryota</taxon>
        <taxon>Fungi</taxon>
        <taxon>Dikarya</taxon>
        <taxon>Ascomycota</taxon>
        <taxon>Pezizomycotina</taxon>
        <taxon>Lecanoromycetes</taxon>
        <taxon>OSLEUM clade</taxon>
        <taxon>Lecanoromycetidae</taxon>
        <taxon>Lecanorales</taxon>
        <taxon>Lecanorineae</taxon>
        <taxon>Stereocaulaceae</taxon>
        <taxon>Stereocaulon</taxon>
    </lineage>
</organism>
<feature type="chain" id="PRO_5044958280" description="Peroxidase" evidence="5">
    <location>
        <begin position="21"/>
        <end position="545"/>
    </location>
</feature>
<dbReference type="PROSITE" id="PS50873">
    <property type="entry name" value="PEROXIDASE_4"/>
    <property type="match status" value="1"/>
</dbReference>
<dbReference type="InterPro" id="IPR044831">
    <property type="entry name" value="Ccp1-like"/>
</dbReference>
<evidence type="ECO:0000256" key="4">
    <source>
        <dbReference type="RuleBase" id="RU004241"/>
    </source>
</evidence>
<dbReference type="Proteomes" id="UP001590950">
    <property type="component" value="Unassembled WGS sequence"/>
</dbReference>
<dbReference type="SUPFAM" id="SSF48113">
    <property type="entry name" value="Heme-dependent peroxidases"/>
    <property type="match status" value="1"/>
</dbReference>
<dbReference type="EMBL" id="JBEFKJ010000008">
    <property type="protein sequence ID" value="KAL2044754.1"/>
    <property type="molecule type" value="Genomic_DNA"/>
</dbReference>
<evidence type="ECO:0000256" key="3">
    <source>
        <dbReference type="ARBA" id="ARBA00023002"/>
    </source>
</evidence>
<dbReference type="PRINTS" id="PR00458">
    <property type="entry name" value="PEROXIDASE"/>
</dbReference>
<proteinExistence type="inferred from homology"/>
<reference evidence="7 8" key="1">
    <citation type="submission" date="2024-09" db="EMBL/GenBank/DDBJ databases">
        <title>Rethinking Asexuality: The Enigmatic Case of Functional Sexual Genes in Lepraria (Stereocaulaceae).</title>
        <authorList>
            <person name="Doellman M."/>
            <person name="Sun Y."/>
            <person name="Barcenas-Pena A."/>
            <person name="Lumbsch H.T."/>
            <person name="Grewe F."/>
        </authorList>
    </citation>
    <scope>NUCLEOTIDE SEQUENCE [LARGE SCALE GENOMIC DNA]</scope>
    <source>
        <strain evidence="7 8">Mercado 3170</strain>
    </source>
</reference>
<dbReference type="PANTHER" id="PTHR31356">
    <property type="entry name" value="THYLAKOID LUMENAL 29 KDA PROTEIN, CHLOROPLASTIC-RELATED"/>
    <property type="match status" value="1"/>
</dbReference>
<dbReference type="Gene3D" id="1.10.520.10">
    <property type="match status" value="1"/>
</dbReference>
<dbReference type="PANTHER" id="PTHR31356:SF53">
    <property type="entry name" value="HEME PEROXIDASE"/>
    <property type="match status" value="1"/>
</dbReference>
<dbReference type="Gene3D" id="1.10.420.10">
    <property type="entry name" value="Peroxidase, domain 2"/>
    <property type="match status" value="1"/>
</dbReference>
<gene>
    <name evidence="7" type="ORF">N7G274_002529</name>
</gene>
<keyword evidence="8" id="KW-1185">Reference proteome</keyword>
<protein>
    <recommendedName>
        <fullName evidence="5">Peroxidase</fullName>
        <ecNumber evidence="5">1.11.1.-</ecNumber>
    </recommendedName>
</protein>
<evidence type="ECO:0000256" key="2">
    <source>
        <dbReference type="ARBA" id="ARBA00022617"/>
    </source>
</evidence>
<comment type="caution">
    <text evidence="7">The sequence shown here is derived from an EMBL/GenBank/DDBJ whole genome shotgun (WGS) entry which is preliminary data.</text>
</comment>
<evidence type="ECO:0000256" key="1">
    <source>
        <dbReference type="ARBA" id="ARBA00022559"/>
    </source>
</evidence>
<feature type="domain" description="Plant heme peroxidase family profile" evidence="6">
    <location>
        <begin position="130"/>
        <end position="345"/>
    </location>
</feature>
<dbReference type="InterPro" id="IPR002016">
    <property type="entry name" value="Haem_peroxidase"/>
</dbReference>
<keyword evidence="5" id="KW-0732">Signal</keyword>